<comment type="caution">
    <text evidence="2">The sequence shown here is derived from an EMBL/GenBank/DDBJ whole genome shotgun (WGS) entry which is preliminary data.</text>
</comment>
<reference evidence="2" key="1">
    <citation type="submission" date="2021-10" db="EMBL/GenBank/DDBJ databases">
        <title>De novo Genome Assembly of Clathrus columnatus (Basidiomycota, Fungi) Using Illumina and Nanopore Sequence Data.</title>
        <authorList>
            <person name="Ogiso-Tanaka E."/>
            <person name="Itagaki H."/>
            <person name="Hosoya T."/>
            <person name="Hosaka K."/>
        </authorList>
    </citation>
    <scope>NUCLEOTIDE SEQUENCE</scope>
    <source>
        <strain evidence="2">MO-923</strain>
    </source>
</reference>
<sequence>MPSVDPRCLHYGALGGAKEASHQKLQQTLQRRDTSSTTSYGSSSQSYPQFYSLPSRKPGDDGDFLMMGKGRK</sequence>
<evidence type="ECO:0000256" key="1">
    <source>
        <dbReference type="SAM" id="MobiDB-lite"/>
    </source>
</evidence>
<name>A0AAV5AL63_9AGAM</name>
<dbReference type="AlphaFoldDB" id="A0AAV5AL63"/>
<protein>
    <submittedName>
        <fullName evidence="2">Uncharacterized protein</fullName>
    </submittedName>
</protein>
<feature type="compositionally biased region" description="Low complexity" evidence="1">
    <location>
        <begin position="35"/>
        <end position="55"/>
    </location>
</feature>
<proteinExistence type="predicted"/>
<accession>A0AAV5AL63</accession>
<dbReference type="Proteomes" id="UP001050691">
    <property type="component" value="Unassembled WGS sequence"/>
</dbReference>
<keyword evidence="3" id="KW-1185">Reference proteome</keyword>
<evidence type="ECO:0000313" key="3">
    <source>
        <dbReference type="Proteomes" id="UP001050691"/>
    </source>
</evidence>
<evidence type="ECO:0000313" key="2">
    <source>
        <dbReference type="EMBL" id="GJJ15359.1"/>
    </source>
</evidence>
<dbReference type="EMBL" id="BPWL01000011">
    <property type="protein sequence ID" value="GJJ15359.1"/>
    <property type="molecule type" value="Genomic_DNA"/>
</dbReference>
<organism evidence="2 3">
    <name type="scientific">Clathrus columnatus</name>
    <dbReference type="NCBI Taxonomy" id="1419009"/>
    <lineage>
        <taxon>Eukaryota</taxon>
        <taxon>Fungi</taxon>
        <taxon>Dikarya</taxon>
        <taxon>Basidiomycota</taxon>
        <taxon>Agaricomycotina</taxon>
        <taxon>Agaricomycetes</taxon>
        <taxon>Phallomycetidae</taxon>
        <taxon>Phallales</taxon>
        <taxon>Clathraceae</taxon>
        <taxon>Clathrus</taxon>
    </lineage>
</organism>
<gene>
    <name evidence="2" type="ORF">Clacol_009635</name>
</gene>
<feature type="region of interest" description="Disordered" evidence="1">
    <location>
        <begin position="15"/>
        <end position="72"/>
    </location>
</feature>